<keyword evidence="3" id="KW-1185">Reference proteome</keyword>
<keyword evidence="1" id="KW-0812">Transmembrane</keyword>
<dbReference type="EMBL" id="ML179463">
    <property type="protein sequence ID" value="THU87136.1"/>
    <property type="molecule type" value="Genomic_DNA"/>
</dbReference>
<evidence type="ECO:0000313" key="2">
    <source>
        <dbReference type="EMBL" id="THU87136.1"/>
    </source>
</evidence>
<dbReference type="AlphaFoldDB" id="A0A4S8LDU7"/>
<keyword evidence="1" id="KW-1133">Transmembrane helix</keyword>
<keyword evidence="1" id="KW-0472">Membrane</keyword>
<name>A0A4S8LDU7_DENBC</name>
<dbReference type="Proteomes" id="UP000297245">
    <property type="component" value="Unassembled WGS sequence"/>
</dbReference>
<reference evidence="2 3" key="1">
    <citation type="journal article" date="2019" name="Nat. Ecol. Evol.">
        <title>Megaphylogeny resolves global patterns of mushroom evolution.</title>
        <authorList>
            <person name="Varga T."/>
            <person name="Krizsan K."/>
            <person name="Foldi C."/>
            <person name="Dima B."/>
            <person name="Sanchez-Garcia M."/>
            <person name="Sanchez-Ramirez S."/>
            <person name="Szollosi G.J."/>
            <person name="Szarkandi J.G."/>
            <person name="Papp V."/>
            <person name="Albert L."/>
            <person name="Andreopoulos W."/>
            <person name="Angelini C."/>
            <person name="Antonin V."/>
            <person name="Barry K.W."/>
            <person name="Bougher N.L."/>
            <person name="Buchanan P."/>
            <person name="Buyck B."/>
            <person name="Bense V."/>
            <person name="Catcheside P."/>
            <person name="Chovatia M."/>
            <person name="Cooper J."/>
            <person name="Damon W."/>
            <person name="Desjardin D."/>
            <person name="Finy P."/>
            <person name="Geml J."/>
            <person name="Haridas S."/>
            <person name="Hughes K."/>
            <person name="Justo A."/>
            <person name="Karasinski D."/>
            <person name="Kautmanova I."/>
            <person name="Kiss B."/>
            <person name="Kocsube S."/>
            <person name="Kotiranta H."/>
            <person name="LaButti K.M."/>
            <person name="Lechner B.E."/>
            <person name="Liimatainen K."/>
            <person name="Lipzen A."/>
            <person name="Lukacs Z."/>
            <person name="Mihaltcheva S."/>
            <person name="Morgado L.N."/>
            <person name="Niskanen T."/>
            <person name="Noordeloos M.E."/>
            <person name="Ohm R.A."/>
            <person name="Ortiz-Santana B."/>
            <person name="Ovrebo C."/>
            <person name="Racz N."/>
            <person name="Riley R."/>
            <person name="Savchenko A."/>
            <person name="Shiryaev A."/>
            <person name="Soop K."/>
            <person name="Spirin V."/>
            <person name="Szebenyi C."/>
            <person name="Tomsovsky M."/>
            <person name="Tulloss R.E."/>
            <person name="Uehling J."/>
            <person name="Grigoriev I.V."/>
            <person name="Vagvolgyi C."/>
            <person name="Papp T."/>
            <person name="Martin F.M."/>
            <person name="Miettinen O."/>
            <person name="Hibbett D.S."/>
            <person name="Nagy L.G."/>
        </authorList>
    </citation>
    <scope>NUCLEOTIDE SEQUENCE [LARGE SCALE GENOMIC DNA]</scope>
    <source>
        <strain evidence="2 3">CBS 962.96</strain>
    </source>
</reference>
<gene>
    <name evidence="2" type="ORF">K435DRAFT_349746</name>
</gene>
<sequence length="193" mass="22905">MRMCMLCHMMCSAQSDLGRVRLVREHHLGYVITPFFFFLCIFELGPLELTVDSFYFFFLCLRFRSWNSFSQPTKPVPYLMDGDQRRAVDDFVNSLTGSHTCKFLLVSLLHLYTFLFSPDLYVVNPMLYTRSYLYLPPTYDLDDVQRMEIMNWTRWVRTWMWMWTGTTGLTCWSMTGGIADGMMGMVYCIDHQR</sequence>
<accession>A0A4S8LDU7</accession>
<evidence type="ECO:0000256" key="1">
    <source>
        <dbReference type="SAM" id="Phobius"/>
    </source>
</evidence>
<feature type="transmembrane region" description="Helical" evidence="1">
    <location>
        <begin position="160"/>
        <end position="189"/>
    </location>
</feature>
<protein>
    <submittedName>
        <fullName evidence="2">Uncharacterized protein</fullName>
    </submittedName>
</protein>
<proteinExistence type="predicted"/>
<organism evidence="2 3">
    <name type="scientific">Dendrothele bispora (strain CBS 962.96)</name>
    <dbReference type="NCBI Taxonomy" id="1314807"/>
    <lineage>
        <taxon>Eukaryota</taxon>
        <taxon>Fungi</taxon>
        <taxon>Dikarya</taxon>
        <taxon>Basidiomycota</taxon>
        <taxon>Agaricomycotina</taxon>
        <taxon>Agaricomycetes</taxon>
        <taxon>Agaricomycetidae</taxon>
        <taxon>Agaricales</taxon>
        <taxon>Agaricales incertae sedis</taxon>
        <taxon>Dendrothele</taxon>
    </lineage>
</organism>
<evidence type="ECO:0000313" key="3">
    <source>
        <dbReference type="Proteomes" id="UP000297245"/>
    </source>
</evidence>
<feature type="transmembrane region" description="Helical" evidence="1">
    <location>
        <begin position="31"/>
        <end position="61"/>
    </location>
</feature>
<feature type="transmembrane region" description="Helical" evidence="1">
    <location>
        <begin position="103"/>
        <end position="123"/>
    </location>
</feature>